<dbReference type="RefSeq" id="WP_058319478.1">
    <property type="nucleotide sequence ID" value="NZ_CYSF01000014.1"/>
</dbReference>
<dbReference type="OrthoDB" id="7593450at2"/>
<dbReference type="EMBL" id="CYSF01000014">
    <property type="protein sequence ID" value="CUH85397.1"/>
    <property type="molecule type" value="Genomic_DNA"/>
</dbReference>
<evidence type="ECO:0000313" key="1">
    <source>
        <dbReference type="EMBL" id="CUH85397.1"/>
    </source>
</evidence>
<dbReference type="Pfam" id="PF06041">
    <property type="entry name" value="DUF924"/>
    <property type="match status" value="1"/>
</dbReference>
<name>A0A0P1HEY2_9RHOB</name>
<reference evidence="1 2" key="1">
    <citation type="submission" date="2015-09" db="EMBL/GenBank/DDBJ databases">
        <authorList>
            <consortium name="Swine Surveillance"/>
        </authorList>
    </citation>
    <scope>NUCLEOTIDE SEQUENCE [LARGE SCALE GENOMIC DNA]</scope>
    <source>
        <strain evidence="1 2">CECT 8383</strain>
    </source>
</reference>
<dbReference type="InterPro" id="IPR011990">
    <property type="entry name" value="TPR-like_helical_dom_sf"/>
</dbReference>
<gene>
    <name evidence="1" type="ORF">TM5383_02630</name>
</gene>
<evidence type="ECO:0008006" key="3">
    <source>
        <dbReference type="Google" id="ProtNLM"/>
    </source>
</evidence>
<dbReference type="Gene3D" id="1.25.40.10">
    <property type="entry name" value="Tetratricopeptide repeat domain"/>
    <property type="match status" value="1"/>
</dbReference>
<dbReference type="Proteomes" id="UP000051681">
    <property type="component" value="Unassembled WGS sequence"/>
</dbReference>
<protein>
    <recommendedName>
        <fullName evidence="3">DUF924 domain-containing protein</fullName>
    </recommendedName>
</protein>
<dbReference type="InterPro" id="IPR010323">
    <property type="entry name" value="DUF924"/>
</dbReference>
<organism evidence="1 2">
    <name type="scientific">Thalassovita mediterranea</name>
    <dbReference type="NCBI Taxonomy" id="340021"/>
    <lineage>
        <taxon>Bacteria</taxon>
        <taxon>Pseudomonadati</taxon>
        <taxon>Pseudomonadota</taxon>
        <taxon>Alphaproteobacteria</taxon>
        <taxon>Rhodobacterales</taxon>
        <taxon>Roseobacteraceae</taxon>
        <taxon>Thalassovita</taxon>
    </lineage>
</organism>
<sequence>MTGATEKQASSRHIIDDVLTFWLDDVGSKRWYDSDPALDAEITEKFGAAWEAARAGRYRSWLDCAKGALAYIILLDQFPRNMFRGSGQAFATDAKALAAAKNAIDHHWDMKIDGPARQFFYMPLMHSENLCDQERCVRMMKERMPEQGGSNLLHAKVHRRIIRDFGRFPYRNDALGRSTTPPERAFIEGSGYGGVLREIQAAAAAKA</sequence>
<dbReference type="AlphaFoldDB" id="A0A0P1HEY2"/>
<proteinExistence type="predicted"/>
<keyword evidence="2" id="KW-1185">Reference proteome</keyword>
<dbReference type="SUPFAM" id="SSF48452">
    <property type="entry name" value="TPR-like"/>
    <property type="match status" value="1"/>
</dbReference>
<dbReference type="Gene3D" id="1.20.58.320">
    <property type="entry name" value="TPR-like"/>
    <property type="match status" value="1"/>
</dbReference>
<evidence type="ECO:0000313" key="2">
    <source>
        <dbReference type="Proteomes" id="UP000051681"/>
    </source>
</evidence>
<accession>A0A0P1HEY2</accession>
<dbReference type="STRING" id="340021.TM5383_02630"/>